<feature type="domain" description="tRNA (adenine(58)-N(1))-methyltransferase catalytic subunit TRM61 C-terminal" evidence="9">
    <location>
        <begin position="71"/>
        <end position="265"/>
    </location>
</feature>
<evidence type="ECO:0000256" key="1">
    <source>
        <dbReference type="ARBA" id="ARBA00004123"/>
    </source>
</evidence>
<name>A0A8S4RPN7_9NEOP</name>
<dbReference type="InterPro" id="IPR049470">
    <property type="entry name" value="TRM61_C"/>
</dbReference>
<dbReference type="InterPro" id="IPR029063">
    <property type="entry name" value="SAM-dependent_MTases_sf"/>
</dbReference>
<dbReference type="AlphaFoldDB" id="A0A8S4RPN7"/>
<evidence type="ECO:0000256" key="2">
    <source>
        <dbReference type="ARBA" id="ARBA00012796"/>
    </source>
</evidence>
<protein>
    <recommendedName>
        <fullName evidence="2">tRNA (adenine(58)-N(1))-methyltransferase</fullName>
        <ecNumber evidence="2">2.1.1.220</ecNumber>
    </recommendedName>
</protein>
<sequence>MSFRNYKEKIDEGDTVILYLCNNFFAIEVKPEIKNKKGELIENVYQTTFGALKVRNLIGSNYGSKVELSKGWGHILQPTPELWSLTLPHRTQIIYTPDISMILLQLDLVPGCVVVEAGTGSGSLTHALIRRVRPHGHVYTFDFHDHRAKVAQEEFQEHGLADFVTARHRDVLAEGFGDDLKEKADAVFLDLPKPWTGVPHAVAAIKNDGGRFCSFSPCIEQVQRTCLTLEQQGFQDISTMEVLQSEIKVSRKTVPVRDLSFLKHKKGTVQLVQVPRPTQSGPPIDLAADTLTQVSYDATVACDEDRSEANKPIIDRIPRANILNVATRISACMAADDVPKRMDLTPIEAPNTLAL</sequence>
<proteinExistence type="predicted"/>
<evidence type="ECO:0000259" key="9">
    <source>
        <dbReference type="Pfam" id="PF08704"/>
    </source>
</evidence>
<dbReference type="PROSITE" id="PS51620">
    <property type="entry name" value="SAM_TRM61"/>
    <property type="match status" value="1"/>
</dbReference>
<comment type="caution">
    <text evidence="10">The sequence shown here is derived from an EMBL/GenBank/DDBJ whole genome shotgun (WGS) entry which is preliminary data.</text>
</comment>
<dbReference type="EMBL" id="CAKXAJ010025439">
    <property type="protein sequence ID" value="CAH2239463.1"/>
    <property type="molecule type" value="Genomic_DNA"/>
</dbReference>
<dbReference type="GO" id="GO:0005634">
    <property type="term" value="C:nucleus"/>
    <property type="evidence" value="ECO:0007669"/>
    <property type="project" value="UniProtKB-SubCell"/>
</dbReference>
<keyword evidence="11" id="KW-1185">Reference proteome</keyword>
<keyword evidence="3" id="KW-0489">Methyltransferase</keyword>
<evidence type="ECO:0000313" key="11">
    <source>
        <dbReference type="Proteomes" id="UP000838756"/>
    </source>
</evidence>
<comment type="catalytic activity">
    <reaction evidence="8">
        <text>an adenosine in mRNA + S-adenosyl-L-methionine = an N(1)-methyladenosine in mRNA + S-adenosyl-L-homocysteine + H(+)</text>
        <dbReference type="Rhea" id="RHEA:55392"/>
        <dbReference type="Rhea" id="RHEA-COMP:12414"/>
        <dbReference type="Rhea" id="RHEA-COMP:12415"/>
        <dbReference type="ChEBI" id="CHEBI:15378"/>
        <dbReference type="ChEBI" id="CHEBI:57856"/>
        <dbReference type="ChEBI" id="CHEBI:59789"/>
        <dbReference type="ChEBI" id="CHEBI:74411"/>
        <dbReference type="ChEBI" id="CHEBI:74491"/>
    </reaction>
</comment>
<comment type="subcellular location">
    <subcellularLocation>
        <location evidence="1">Nucleus</location>
    </subcellularLocation>
</comment>
<dbReference type="SUPFAM" id="SSF53335">
    <property type="entry name" value="S-adenosyl-L-methionine-dependent methyltransferases"/>
    <property type="match status" value="1"/>
</dbReference>
<evidence type="ECO:0000256" key="3">
    <source>
        <dbReference type="ARBA" id="ARBA00022603"/>
    </source>
</evidence>
<dbReference type="GO" id="GO:0031515">
    <property type="term" value="C:tRNA (m1A) methyltransferase complex"/>
    <property type="evidence" value="ECO:0007669"/>
    <property type="project" value="InterPro"/>
</dbReference>
<dbReference type="Gene3D" id="3.40.50.150">
    <property type="entry name" value="Vaccinia Virus protein VP39"/>
    <property type="match status" value="1"/>
</dbReference>
<dbReference type="EC" id="2.1.1.220" evidence="2"/>
<keyword evidence="4" id="KW-0808">Transferase</keyword>
<dbReference type="GO" id="GO:0030488">
    <property type="term" value="P:tRNA methylation"/>
    <property type="evidence" value="ECO:0007669"/>
    <property type="project" value="InterPro"/>
</dbReference>
<dbReference type="GO" id="GO:0160107">
    <property type="term" value="F:tRNA (adenine(58)-N1)-methyltransferase activity"/>
    <property type="evidence" value="ECO:0007669"/>
    <property type="project" value="UniProtKB-EC"/>
</dbReference>
<evidence type="ECO:0000256" key="8">
    <source>
        <dbReference type="ARBA" id="ARBA00048481"/>
    </source>
</evidence>
<dbReference type="Pfam" id="PF08704">
    <property type="entry name" value="GCD14"/>
    <property type="match status" value="1"/>
</dbReference>
<keyword evidence="5" id="KW-0949">S-adenosyl-L-methionine</keyword>
<evidence type="ECO:0000313" key="10">
    <source>
        <dbReference type="EMBL" id="CAH2239463.1"/>
    </source>
</evidence>
<reference evidence="10" key="1">
    <citation type="submission" date="2022-03" db="EMBL/GenBank/DDBJ databases">
        <authorList>
            <person name="Lindestad O."/>
        </authorList>
    </citation>
    <scope>NUCLEOTIDE SEQUENCE</scope>
</reference>
<dbReference type="Gene3D" id="3.10.330.20">
    <property type="match status" value="1"/>
</dbReference>
<dbReference type="OrthoDB" id="1925287at2759"/>
<organism evidence="10 11">
    <name type="scientific">Pararge aegeria aegeria</name>
    <dbReference type="NCBI Taxonomy" id="348720"/>
    <lineage>
        <taxon>Eukaryota</taxon>
        <taxon>Metazoa</taxon>
        <taxon>Ecdysozoa</taxon>
        <taxon>Arthropoda</taxon>
        <taxon>Hexapoda</taxon>
        <taxon>Insecta</taxon>
        <taxon>Pterygota</taxon>
        <taxon>Neoptera</taxon>
        <taxon>Endopterygota</taxon>
        <taxon>Lepidoptera</taxon>
        <taxon>Glossata</taxon>
        <taxon>Ditrysia</taxon>
        <taxon>Papilionoidea</taxon>
        <taxon>Nymphalidae</taxon>
        <taxon>Satyrinae</taxon>
        <taxon>Satyrini</taxon>
        <taxon>Parargina</taxon>
        <taxon>Pararge</taxon>
    </lineage>
</organism>
<gene>
    <name evidence="10" type="primary">jg21471</name>
    <name evidence="10" type="ORF">PAEG_LOCUS16168</name>
</gene>
<evidence type="ECO:0000256" key="5">
    <source>
        <dbReference type="ARBA" id="ARBA00022691"/>
    </source>
</evidence>
<keyword evidence="6" id="KW-0819">tRNA processing</keyword>
<dbReference type="CDD" id="cd02440">
    <property type="entry name" value="AdoMet_MTases"/>
    <property type="match status" value="1"/>
</dbReference>
<accession>A0A8S4RPN7</accession>
<dbReference type="PANTHER" id="PTHR12133">
    <property type="entry name" value="TRNA (ADENINE(58)-N(1))-METHYLTRANSFERASE"/>
    <property type="match status" value="1"/>
</dbReference>
<dbReference type="Proteomes" id="UP000838756">
    <property type="component" value="Unassembled WGS sequence"/>
</dbReference>
<dbReference type="FunFam" id="3.10.330.20:FF:000002">
    <property type="entry name" value="tRNA (adenine(58)-N(1))-methyltransferase catalytic subunit TRMT61A"/>
    <property type="match status" value="1"/>
</dbReference>
<keyword evidence="7" id="KW-0539">Nucleus</keyword>
<evidence type="ECO:0000256" key="6">
    <source>
        <dbReference type="ARBA" id="ARBA00022694"/>
    </source>
</evidence>
<evidence type="ECO:0000256" key="7">
    <source>
        <dbReference type="ARBA" id="ARBA00023242"/>
    </source>
</evidence>
<evidence type="ECO:0000256" key="4">
    <source>
        <dbReference type="ARBA" id="ARBA00022679"/>
    </source>
</evidence>
<dbReference type="PANTHER" id="PTHR12133:SF2">
    <property type="entry name" value="TRNA (ADENINE(58)-N(1))-METHYLTRANSFERASE CATALYTIC SUBUNIT TRMT61A"/>
    <property type="match status" value="1"/>
</dbReference>
<dbReference type="InterPro" id="IPR014816">
    <property type="entry name" value="tRNA_MeTrfase_Gcd14"/>
</dbReference>